<dbReference type="SMART" id="SM00342">
    <property type="entry name" value="HTH_ARAC"/>
    <property type="match status" value="1"/>
</dbReference>
<dbReference type="PROSITE" id="PS01124">
    <property type="entry name" value="HTH_ARAC_FAMILY_2"/>
    <property type="match status" value="1"/>
</dbReference>
<accession>A0A3S1CX40</accession>
<reference evidence="4" key="1">
    <citation type="submission" date="2020-05" db="EMBL/GenBank/DDBJ databases">
        <title>Chitinophaga laudate sp. nov., isolated from a tropical peat swamp.</title>
        <authorList>
            <person name="Goh C.B.S."/>
            <person name="Lee M.S."/>
            <person name="Parimannan S."/>
            <person name="Pasbakhsh P."/>
            <person name="Yule C.M."/>
            <person name="Rajandas H."/>
            <person name="Loke S."/>
            <person name="Croft L."/>
            <person name="Tan J.B.L."/>
        </authorList>
    </citation>
    <scope>NUCLEOTIDE SEQUENCE</scope>
    <source>
        <strain evidence="4">Mgbs1</strain>
    </source>
</reference>
<dbReference type="GO" id="GO:0043565">
    <property type="term" value="F:sequence-specific DNA binding"/>
    <property type="evidence" value="ECO:0007669"/>
    <property type="project" value="InterPro"/>
</dbReference>
<dbReference type="InterPro" id="IPR018060">
    <property type="entry name" value="HTH_AraC"/>
</dbReference>
<gene>
    <name evidence="4" type="ORF">ECE50_001985</name>
</gene>
<evidence type="ECO:0000313" key="5">
    <source>
        <dbReference type="Proteomes" id="UP000281028"/>
    </source>
</evidence>
<dbReference type="InterPro" id="IPR054015">
    <property type="entry name" value="ExsA-like_N"/>
</dbReference>
<evidence type="ECO:0000256" key="2">
    <source>
        <dbReference type="ARBA" id="ARBA00023125"/>
    </source>
</evidence>
<dbReference type="AlphaFoldDB" id="A0A3S1CX40"/>
<protein>
    <submittedName>
        <fullName evidence="4">Helix-turn-helix transcriptional regulator</fullName>
    </submittedName>
</protein>
<dbReference type="Gene3D" id="1.10.10.60">
    <property type="entry name" value="Homeodomain-like"/>
    <property type="match status" value="1"/>
</dbReference>
<name>A0A3S1CX40_9BACT</name>
<keyword evidence="1" id="KW-0805">Transcription regulation</keyword>
<dbReference type="EMBL" id="RIAR02000001">
    <property type="protein sequence ID" value="NSL85582.1"/>
    <property type="molecule type" value="Genomic_DNA"/>
</dbReference>
<dbReference type="SUPFAM" id="SSF46689">
    <property type="entry name" value="Homeodomain-like"/>
    <property type="match status" value="2"/>
</dbReference>
<dbReference type="Pfam" id="PF12833">
    <property type="entry name" value="HTH_18"/>
    <property type="match status" value="1"/>
</dbReference>
<evidence type="ECO:0000256" key="1">
    <source>
        <dbReference type="ARBA" id="ARBA00023015"/>
    </source>
</evidence>
<proteinExistence type="predicted"/>
<dbReference type="Proteomes" id="UP000281028">
    <property type="component" value="Unassembled WGS sequence"/>
</dbReference>
<evidence type="ECO:0000313" key="4">
    <source>
        <dbReference type="EMBL" id="NSL85582.1"/>
    </source>
</evidence>
<organism evidence="4 5">
    <name type="scientific">Chitinophaga solisilvae</name>
    <dbReference type="NCBI Taxonomy" id="1233460"/>
    <lineage>
        <taxon>Bacteria</taxon>
        <taxon>Pseudomonadati</taxon>
        <taxon>Bacteroidota</taxon>
        <taxon>Chitinophagia</taxon>
        <taxon>Chitinophagales</taxon>
        <taxon>Chitinophagaceae</taxon>
        <taxon>Chitinophaga</taxon>
    </lineage>
</organism>
<comment type="caution">
    <text evidence="4">The sequence shown here is derived from an EMBL/GenBank/DDBJ whole genome shotgun (WGS) entry which is preliminary data.</text>
</comment>
<dbReference type="Pfam" id="PF22200">
    <property type="entry name" value="ExsA_N"/>
    <property type="match status" value="1"/>
</dbReference>
<evidence type="ECO:0000256" key="3">
    <source>
        <dbReference type="ARBA" id="ARBA00023163"/>
    </source>
</evidence>
<keyword evidence="3" id="KW-0804">Transcription</keyword>
<sequence>MNAATPHIQQKQISLSCYTSRVREGEQFIPEHVFSYQLSGSITMHDGVREYTFTEGSCRLTRRNNLMKFVKQPAATAPFLNISVYLDQATLQRFSKTYGFAANPQQEQPPVIPIHATPFVKAYFDSLKPYDELIQEGNEVLLSLKQQEAIGILLQSNAALKDVLFDFAAPGRIDLEAFMQQNFHFNTSLNRFAYLTGRSLSTFKRDFEKTFGMPPGKWLQQRRLQEAYYLIREKGASASDVYIEVGFEDLSHFSFAFKKMYGAAPTRI</sequence>
<dbReference type="InterPro" id="IPR050204">
    <property type="entry name" value="AraC_XylS_family_regulators"/>
</dbReference>
<dbReference type="InterPro" id="IPR009057">
    <property type="entry name" value="Homeodomain-like_sf"/>
</dbReference>
<dbReference type="GO" id="GO:0003700">
    <property type="term" value="F:DNA-binding transcription factor activity"/>
    <property type="evidence" value="ECO:0007669"/>
    <property type="project" value="InterPro"/>
</dbReference>
<keyword evidence="5" id="KW-1185">Reference proteome</keyword>
<dbReference type="PANTHER" id="PTHR46796">
    <property type="entry name" value="HTH-TYPE TRANSCRIPTIONAL ACTIVATOR RHAS-RELATED"/>
    <property type="match status" value="1"/>
</dbReference>
<keyword evidence="2" id="KW-0238">DNA-binding</keyword>
<dbReference type="OrthoDB" id="4480133at2"/>